<organism evidence="2 3">
    <name type="scientific">Plakobranchus ocellatus</name>
    <dbReference type="NCBI Taxonomy" id="259542"/>
    <lineage>
        <taxon>Eukaryota</taxon>
        <taxon>Metazoa</taxon>
        <taxon>Spiralia</taxon>
        <taxon>Lophotrochozoa</taxon>
        <taxon>Mollusca</taxon>
        <taxon>Gastropoda</taxon>
        <taxon>Heterobranchia</taxon>
        <taxon>Euthyneura</taxon>
        <taxon>Panpulmonata</taxon>
        <taxon>Sacoglossa</taxon>
        <taxon>Placobranchoidea</taxon>
        <taxon>Plakobranchidae</taxon>
        <taxon>Plakobranchus</taxon>
    </lineage>
</organism>
<dbReference type="EMBL" id="BLXT01001950">
    <property type="protein sequence ID" value="GFN89792.1"/>
    <property type="molecule type" value="Genomic_DNA"/>
</dbReference>
<keyword evidence="3" id="KW-1185">Reference proteome</keyword>
<dbReference type="AlphaFoldDB" id="A0AAV3Z4Z5"/>
<evidence type="ECO:0000313" key="2">
    <source>
        <dbReference type="EMBL" id="GFN89792.1"/>
    </source>
</evidence>
<reference evidence="2 3" key="1">
    <citation type="journal article" date="2021" name="Elife">
        <title>Chloroplast acquisition without the gene transfer in kleptoplastic sea slugs, Plakobranchus ocellatus.</title>
        <authorList>
            <person name="Maeda T."/>
            <person name="Takahashi S."/>
            <person name="Yoshida T."/>
            <person name="Shimamura S."/>
            <person name="Takaki Y."/>
            <person name="Nagai Y."/>
            <person name="Toyoda A."/>
            <person name="Suzuki Y."/>
            <person name="Arimoto A."/>
            <person name="Ishii H."/>
            <person name="Satoh N."/>
            <person name="Nishiyama T."/>
            <person name="Hasebe M."/>
            <person name="Maruyama T."/>
            <person name="Minagawa J."/>
            <person name="Obokata J."/>
            <person name="Shigenobu S."/>
        </authorList>
    </citation>
    <scope>NUCLEOTIDE SEQUENCE [LARGE SCALE GENOMIC DNA]</scope>
</reference>
<accession>A0AAV3Z4Z5</accession>
<feature type="compositionally biased region" description="Basic and acidic residues" evidence="1">
    <location>
        <begin position="106"/>
        <end position="115"/>
    </location>
</feature>
<evidence type="ECO:0000313" key="3">
    <source>
        <dbReference type="Proteomes" id="UP000735302"/>
    </source>
</evidence>
<evidence type="ECO:0000256" key="1">
    <source>
        <dbReference type="SAM" id="MobiDB-lite"/>
    </source>
</evidence>
<proteinExistence type="predicted"/>
<feature type="region of interest" description="Disordered" evidence="1">
    <location>
        <begin position="85"/>
        <end position="115"/>
    </location>
</feature>
<dbReference type="Proteomes" id="UP000735302">
    <property type="component" value="Unassembled WGS sequence"/>
</dbReference>
<protein>
    <submittedName>
        <fullName evidence="2">Uncharacterized protein</fullName>
    </submittedName>
</protein>
<gene>
    <name evidence="2" type="ORF">PoB_001629800</name>
</gene>
<name>A0AAV3Z4Z5_9GAST</name>
<sequence>MHSIPERCEASGKPQIILTYNKSKGGVDTMDQMAYAFNGVFLAAANLALESVQRESHSGVLHFYTGNEARTRDRRVLADLRADSLATVPPTPPQKQMTDCPVPEQPVKRSDLFYL</sequence>
<comment type="caution">
    <text evidence="2">The sequence shown here is derived from an EMBL/GenBank/DDBJ whole genome shotgun (WGS) entry which is preliminary data.</text>
</comment>